<proteinExistence type="predicted"/>
<dbReference type="Proteomes" id="UP000683360">
    <property type="component" value="Unassembled WGS sequence"/>
</dbReference>
<dbReference type="AlphaFoldDB" id="A0A8S3R8M8"/>
<dbReference type="InterPro" id="IPR013762">
    <property type="entry name" value="Integrase-like_cat_sf"/>
</dbReference>
<dbReference type="InterPro" id="IPR011010">
    <property type="entry name" value="DNA_brk_join_enz"/>
</dbReference>
<evidence type="ECO:0000259" key="2">
    <source>
        <dbReference type="Pfam" id="PF00589"/>
    </source>
</evidence>
<sequence length="380" mass="42363">MELDADFDISTLPDLPITFEMQLPEEMNAEVVELFEIMHQEVEGFDEMLLHAVTSINNDQTLPVPSTTSVETVDFQAQHNQEPAPVQDSDNTSKRFKNLDKETLLEIEQNQYSASTKKNTKWGVGVFNAWCSERLASTLDFQTVSVDCLNSSLRQFYAEAQPQNISKRALKMPEEHAQEYHKNSLKSAKSLFNQCCKEALRCPSMYNTWYNVTPVKVKNFSAFMPDICKNAGVKRYTGHSLRSTAITAMSDAGLTDRSIMFMSDHKCEESLKSYCRRPSTVQKHTISSVLNKVATGNSSTSVALVPVAPSTSSSTAISPIQNNVIDTETGQSVPTERTPLRSLDIPNQNVLVNSQSTLQNHKMSGFAANSVFHNCSFNFS</sequence>
<name>A0A8S3R8M8_MYTED</name>
<reference evidence="3" key="1">
    <citation type="submission" date="2021-03" db="EMBL/GenBank/DDBJ databases">
        <authorList>
            <person name="Bekaert M."/>
        </authorList>
    </citation>
    <scope>NUCLEOTIDE SEQUENCE</scope>
</reference>
<evidence type="ECO:0000313" key="4">
    <source>
        <dbReference type="Proteomes" id="UP000683360"/>
    </source>
</evidence>
<gene>
    <name evidence="3" type="ORF">MEDL_20051</name>
</gene>
<organism evidence="3 4">
    <name type="scientific">Mytilus edulis</name>
    <name type="common">Blue mussel</name>
    <dbReference type="NCBI Taxonomy" id="6550"/>
    <lineage>
        <taxon>Eukaryota</taxon>
        <taxon>Metazoa</taxon>
        <taxon>Spiralia</taxon>
        <taxon>Lophotrochozoa</taxon>
        <taxon>Mollusca</taxon>
        <taxon>Bivalvia</taxon>
        <taxon>Autobranchia</taxon>
        <taxon>Pteriomorphia</taxon>
        <taxon>Mytilida</taxon>
        <taxon>Mytiloidea</taxon>
        <taxon>Mytilidae</taxon>
        <taxon>Mytilinae</taxon>
        <taxon>Mytilus</taxon>
    </lineage>
</organism>
<evidence type="ECO:0000256" key="1">
    <source>
        <dbReference type="ARBA" id="ARBA00023172"/>
    </source>
</evidence>
<comment type="caution">
    <text evidence="3">The sequence shown here is derived from an EMBL/GenBank/DDBJ whole genome shotgun (WGS) entry which is preliminary data.</text>
</comment>
<dbReference type="EMBL" id="CAJPWZ010001029">
    <property type="protein sequence ID" value="CAG2205695.1"/>
    <property type="molecule type" value="Genomic_DNA"/>
</dbReference>
<dbReference type="GO" id="GO:0006310">
    <property type="term" value="P:DNA recombination"/>
    <property type="evidence" value="ECO:0007669"/>
    <property type="project" value="UniProtKB-KW"/>
</dbReference>
<accession>A0A8S3R8M8</accession>
<dbReference type="Gene3D" id="1.10.443.10">
    <property type="entry name" value="Intergrase catalytic core"/>
    <property type="match status" value="1"/>
</dbReference>
<evidence type="ECO:0000313" key="3">
    <source>
        <dbReference type="EMBL" id="CAG2205695.1"/>
    </source>
</evidence>
<dbReference type="Pfam" id="PF00589">
    <property type="entry name" value="Phage_integrase"/>
    <property type="match status" value="1"/>
</dbReference>
<dbReference type="PANTHER" id="PTHR21446:SF12">
    <property type="entry name" value="POTASSIUM CHANNEL TETRAMERIZATION DOMAIN CONTAINING 1"/>
    <property type="match status" value="1"/>
</dbReference>
<dbReference type="InterPro" id="IPR002104">
    <property type="entry name" value="Integrase_catalytic"/>
</dbReference>
<keyword evidence="1" id="KW-0233">DNA recombination</keyword>
<dbReference type="PANTHER" id="PTHR21446">
    <property type="entry name" value="DUF3504 DOMAIN-CONTAINING PROTEIN"/>
    <property type="match status" value="1"/>
</dbReference>
<dbReference type="GO" id="GO:0003677">
    <property type="term" value="F:DNA binding"/>
    <property type="evidence" value="ECO:0007669"/>
    <property type="project" value="InterPro"/>
</dbReference>
<protein>
    <recommendedName>
        <fullName evidence="2">Tyr recombinase domain-containing protein</fullName>
    </recommendedName>
</protein>
<keyword evidence="4" id="KW-1185">Reference proteome</keyword>
<dbReference type="InterPro" id="IPR052787">
    <property type="entry name" value="MAVS"/>
</dbReference>
<feature type="domain" description="Tyr recombinase" evidence="2">
    <location>
        <begin position="174"/>
        <end position="276"/>
    </location>
</feature>
<dbReference type="SUPFAM" id="SSF56349">
    <property type="entry name" value="DNA breaking-rejoining enzymes"/>
    <property type="match status" value="1"/>
</dbReference>
<dbReference type="OrthoDB" id="6176755at2759"/>
<dbReference type="GO" id="GO:0015074">
    <property type="term" value="P:DNA integration"/>
    <property type="evidence" value="ECO:0007669"/>
    <property type="project" value="InterPro"/>
</dbReference>